<dbReference type="InterPro" id="IPR001789">
    <property type="entry name" value="Sig_transdc_resp-reg_receiver"/>
</dbReference>
<dbReference type="Pfam" id="PF02518">
    <property type="entry name" value="HATPase_c"/>
    <property type="match status" value="1"/>
</dbReference>
<keyword evidence="4" id="KW-0808">Transferase</keyword>
<dbReference type="InterPro" id="IPR011006">
    <property type="entry name" value="CheY-like_superfamily"/>
</dbReference>
<dbReference type="PRINTS" id="PR00344">
    <property type="entry name" value="BCTRLSENSOR"/>
</dbReference>
<dbReference type="Gene3D" id="3.30.565.10">
    <property type="entry name" value="Histidine kinase-like ATPase, C-terminal domain"/>
    <property type="match status" value="1"/>
</dbReference>
<keyword evidence="10" id="KW-1133">Transmembrane helix</keyword>
<dbReference type="Gene3D" id="3.40.50.2300">
    <property type="match status" value="1"/>
</dbReference>
<dbReference type="SMART" id="SM00387">
    <property type="entry name" value="HATPase_c"/>
    <property type="match status" value="1"/>
</dbReference>
<dbReference type="PROSITE" id="PS50109">
    <property type="entry name" value="HIS_KIN"/>
    <property type="match status" value="1"/>
</dbReference>
<comment type="catalytic activity">
    <reaction evidence="1">
        <text>ATP + protein L-histidine = ADP + protein N-phospho-L-histidine.</text>
        <dbReference type="EC" id="2.7.13.3"/>
    </reaction>
</comment>
<evidence type="ECO:0000256" key="7">
    <source>
        <dbReference type="ARBA" id="ARBA00022840"/>
    </source>
</evidence>
<dbReference type="GO" id="GO:0000155">
    <property type="term" value="F:phosphorelay sensor kinase activity"/>
    <property type="evidence" value="ECO:0007669"/>
    <property type="project" value="InterPro"/>
</dbReference>
<feature type="transmembrane region" description="Helical" evidence="10">
    <location>
        <begin position="123"/>
        <end position="142"/>
    </location>
</feature>
<feature type="coiled-coil region" evidence="9">
    <location>
        <begin position="213"/>
        <end position="261"/>
    </location>
</feature>
<evidence type="ECO:0000256" key="10">
    <source>
        <dbReference type="SAM" id="Phobius"/>
    </source>
</evidence>
<dbReference type="EMBL" id="UOFI01000208">
    <property type="protein sequence ID" value="VAW70782.1"/>
    <property type="molecule type" value="Genomic_DNA"/>
</dbReference>
<dbReference type="FunFam" id="1.10.287.130:FF:000002">
    <property type="entry name" value="Two-component osmosensing histidine kinase"/>
    <property type="match status" value="1"/>
</dbReference>
<evidence type="ECO:0000256" key="2">
    <source>
        <dbReference type="ARBA" id="ARBA00012438"/>
    </source>
</evidence>
<feature type="domain" description="Histidine kinase" evidence="11">
    <location>
        <begin position="261"/>
        <end position="482"/>
    </location>
</feature>
<keyword evidence="10" id="KW-0812">Transmembrane</keyword>
<dbReference type="SUPFAM" id="SSF47384">
    <property type="entry name" value="Homodimeric domain of signal transducing histidine kinase"/>
    <property type="match status" value="1"/>
</dbReference>
<name>A0A3B0Y605_9ZZZZ</name>
<dbReference type="InterPro" id="IPR036097">
    <property type="entry name" value="HisK_dim/P_sf"/>
</dbReference>
<keyword evidence="8" id="KW-0902">Two-component regulatory system</keyword>
<evidence type="ECO:0000256" key="9">
    <source>
        <dbReference type="SAM" id="Coils"/>
    </source>
</evidence>
<proteinExistence type="predicted"/>
<feature type="transmembrane region" description="Helical" evidence="10">
    <location>
        <begin position="33"/>
        <end position="52"/>
    </location>
</feature>
<dbReference type="InterPro" id="IPR004358">
    <property type="entry name" value="Sig_transdc_His_kin-like_C"/>
</dbReference>
<dbReference type="CDD" id="cd17546">
    <property type="entry name" value="REC_hyHK_CKI1_RcsC-like"/>
    <property type="match status" value="1"/>
</dbReference>
<organism evidence="13">
    <name type="scientific">hydrothermal vent metagenome</name>
    <dbReference type="NCBI Taxonomy" id="652676"/>
    <lineage>
        <taxon>unclassified sequences</taxon>
        <taxon>metagenomes</taxon>
        <taxon>ecological metagenomes</taxon>
    </lineage>
</organism>
<dbReference type="InterPro" id="IPR003661">
    <property type="entry name" value="HisK_dim/P_dom"/>
</dbReference>
<dbReference type="InterPro" id="IPR005467">
    <property type="entry name" value="His_kinase_dom"/>
</dbReference>
<dbReference type="SMART" id="SM00448">
    <property type="entry name" value="REC"/>
    <property type="match status" value="1"/>
</dbReference>
<dbReference type="CDD" id="cd16922">
    <property type="entry name" value="HATPase_EvgS-ArcB-TorS-like"/>
    <property type="match status" value="1"/>
</dbReference>
<dbReference type="PANTHER" id="PTHR45339">
    <property type="entry name" value="HYBRID SIGNAL TRANSDUCTION HISTIDINE KINASE J"/>
    <property type="match status" value="1"/>
</dbReference>
<evidence type="ECO:0000259" key="11">
    <source>
        <dbReference type="PROSITE" id="PS50109"/>
    </source>
</evidence>
<accession>A0A3B0Y605</accession>
<dbReference type="Pfam" id="PF00072">
    <property type="entry name" value="Response_reg"/>
    <property type="match status" value="1"/>
</dbReference>
<keyword evidence="6 13" id="KW-0418">Kinase</keyword>
<reference evidence="13" key="1">
    <citation type="submission" date="2018-06" db="EMBL/GenBank/DDBJ databases">
        <authorList>
            <person name="Zhirakovskaya E."/>
        </authorList>
    </citation>
    <scope>NUCLEOTIDE SEQUENCE</scope>
</reference>
<dbReference type="CDD" id="cd00082">
    <property type="entry name" value="HisKA"/>
    <property type="match status" value="1"/>
</dbReference>
<feature type="transmembrane region" description="Helical" evidence="10">
    <location>
        <begin position="172"/>
        <end position="193"/>
    </location>
</feature>
<keyword evidence="3" id="KW-0597">Phosphoprotein</keyword>
<keyword evidence="10" id="KW-0472">Membrane</keyword>
<evidence type="ECO:0000256" key="1">
    <source>
        <dbReference type="ARBA" id="ARBA00000085"/>
    </source>
</evidence>
<evidence type="ECO:0000256" key="6">
    <source>
        <dbReference type="ARBA" id="ARBA00022777"/>
    </source>
</evidence>
<dbReference type="InterPro" id="IPR036890">
    <property type="entry name" value="HATPase_C_sf"/>
</dbReference>
<sequence length="627" mass="69683">MPERTENNPLPESSSKHNDKIWREQIRRVEKNAALSNVISIIVALVLAAELWQENPGGLILPWLIYMGSISAIRAAMDIMHSRSDKYELIHDAYGYAYLVLILLTALGWGASGYLLFPVEPAHQLVLGFVLAGIASGGVTVMASMRKLYNVYLILVVSPLAINFALMGAEFTVLACVIAGYIGVMIMIGARINTGILSSLEMRFHNESLIKFMSQARNDSEDLNEELATEIEQRKRIEKELKKSRQEAEAANKAKSEFLANMSHEIRTPMNGILGTLQLLQDSELNNSQSEYVNIAHNSGEALLSLLNDILDFSKIEAGKLELESIPFDIKGLVKEINVLLRKRAEERQVELTSEIESEVPNIIKGDSVRIRQVLSNLITNAIKFTEKGKVTVKIKVLEKTQKMARLRIEVNDTGIGIAEKAQKKLFNSFTQADGTTTRKYGGTGLGLAIVRQLVTLMRGRLGIDSEEGKGSSFWVEIGFEMPEDELEIPVKNEKNKTEIADNLQGHILLVEDNPVNQIVAKKMLEKIGLSYEVANNGEEAINILKQSHEINLVLMDCQMPVMDGYTATQVLREYEKKSGARRLPVVAMTANAMEGDKEKCLSAGMDDYVAKPVKLVSLKEALGRWL</sequence>
<evidence type="ECO:0000256" key="5">
    <source>
        <dbReference type="ARBA" id="ARBA00022741"/>
    </source>
</evidence>
<gene>
    <name evidence="13" type="ORF">MNBD_GAMMA09-1176</name>
</gene>
<protein>
    <recommendedName>
        <fullName evidence="2">histidine kinase</fullName>
        <ecNumber evidence="2">2.7.13.3</ecNumber>
    </recommendedName>
</protein>
<keyword evidence="9" id="KW-0175">Coiled coil</keyword>
<dbReference type="Gene3D" id="1.10.287.130">
    <property type="match status" value="1"/>
</dbReference>
<dbReference type="PROSITE" id="PS50110">
    <property type="entry name" value="RESPONSE_REGULATORY"/>
    <property type="match status" value="1"/>
</dbReference>
<dbReference type="EC" id="2.7.13.3" evidence="2"/>
<evidence type="ECO:0000313" key="13">
    <source>
        <dbReference type="EMBL" id="VAW70782.1"/>
    </source>
</evidence>
<dbReference type="SUPFAM" id="SSF52172">
    <property type="entry name" value="CheY-like"/>
    <property type="match status" value="1"/>
</dbReference>
<dbReference type="FunFam" id="3.30.565.10:FF:000010">
    <property type="entry name" value="Sensor histidine kinase RcsC"/>
    <property type="match status" value="1"/>
</dbReference>
<evidence type="ECO:0000256" key="3">
    <source>
        <dbReference type="ARBA" id="ARBA00022553"/>
    </source>
</evidence>
<dbReference type="InterPro" id="IPR003594">
    <property type="entry name" value="HATPase_dom"/>
</dbReference>
<feature type="transmembrane region" description="Helical" evidence="10">
    <location>
        <begin position="149"/>
        <end position="166"/>
    </location>
</feature>
<keyword evidence="5" id="KW-0547">Nucleotide-binding</keyword>
<dbReference type="SMART" id="SM00388">
    <property type="entry name" value="HisKA"/>
    <property type="match status" value="1"/>
</dbReference>
<feature type="transmembrane region" description="Helical" evidence="10">
    <location>
        <begin position="96"/>
        <end position="117"/>
    </location>
</feature>
<evidence type="ECO:0000259" key="12">
    <source>
        <dbReference type="PROSITE" id="PS50110"/>
    </source>
</evidence>
<dbReference type="SUPFAM" id="SSF55874">
    <property type="entry name" value="ATPase domain of HSP90 chaperone/DNA topoisomerase II/histidine kinase"/>
    <property type="match status" value="1"/>
</dbReference>
<dbReference type="PANTHER" id="PTHR45339:SF1">
    <property type="entry name" value="HYBRID SIGNAL TRANSDUCTION HISTIDINE KINASE J"/>
    <property type="match status" value="1"/>
</dbReference>
<dbReference type="Pfam" id="PF00512">
    <property type="entry name" value="HisKA"/>
    <property type="match status" value="1"/>
</dbReference>
<dbReference type="AlphaFoldDB" id="A0A3B0Y605"/>
<dbReference type="GO" id="GO:0005524">
    <property type="term" value="F:ATP binding"/>
    <property type="evidence" value="ECO:0007669"/>
    <property type="project" value="UniProtKB-KW"/>
</dbReference>
<feature type="domain" description="Response regulatory" evidence="12">
    <location>
        <begin position="507"/>
        <end position="627"/>
    </location>
</feature>
<keyword evidence="7" id="KW-0067">ATP-binding</keyword>
<feature type="transmembrane region" description="Helical" evidence="10">
    <location>
        <begin position="58"/>
        <end position="76"/>
    </location>
</feature>
<evidence type="ECO:0000256" key="4">
    <source>
        <dbReference type="ARBA" id="ARBA00022679"/>
    </source>
</evidence>
<evidence type="ECO:0000256" key="8">
    <source>
        <dbReference type="ARBA" id="ARBA00023012"/>
    </source>
</evidence>